<keyword evidence="19" id="KW-1185">Reference proteome</keyword>
<dbReference type="Gene3D" id="2.10.55.10">
    <property type="entry name" value="Leishmanolysin domain 3"/>
    <property type="match status" value="1"/>
</dbReference>
<evidence type="ECO:0000256" key="3">
    <source>
        <dbReference type="ARBA" id="ARBA00005860"/>
    </source>
</evidence>
<keyword evidence="9" id="KW-0130">Cell adhesion</keyword>
<comment type="catalytic activity">
    <reaction evidence="1">
        <text>Preference for hydrophobic residues at P1 and P1' and basic residues at P2' and P3'. A model nonapeptide is cleaved at -Ala-Tyr-|-Leu-Lys-Lys-.</text>
        <dbReference type="EC" id="3.4.24.36"/>
    </reaction>
</comment>
<evidence type="ECO:0000256" key="14">
    <source>
        <dbReference type="ARBA" id="ARBA00023180"/>
    </source>
</evidence>
<comment type="subcellular location">
    <subcellularLocation>
        <location evidence="2">Membrane</location>
    </subcellularLocation>
</comment>
<dbReference type="Gene3D" id="3.90.132.10">
    <property type="entry name" value="Leishmanolysin , domain 2"/>
    <property type="match status" value="2"/>
</dbReference>
<sequence length="825" mass="90215">MRRLLLFAPLLLLYCTLVTLAVTEHRCIHDRVMMHVGADFNGDDRLLGMTTVSRHRDSNANSRSSPTLKIREDPSEGWKPIRIKLVTDDLKKGEHYCLDDAKKSEILLHHTYNCSKDDELTPEKKKILVDEILPEAIKLHEERLFVERLKGPIVVPKFSDKSLCSKFTTPTSADKSTEISDYDMVLFAAAVPTPKGTFAWAATCATLGPNGRPVVGIINYGPRYIVATPQRVRVAAHEIAHALGFNFEAMKRKGMVGEVNSLRGKSDVARVTSDNTRREAIDHYKCDSAKGMELSVIRRPLFAARGDSILKGRQMQSRLGTQTAHAGNRRDRSAQLQGPQVRITRPSRPRPQPSTVHAQVASVQYMYDLGETHSNAMDDRLTAMESVGSVVQERRGEEGFSSAKFTQNVHHSSNVLSKRRLLYPQTAMMASEPSIECATENQVKTAKGTTECIVETIQVPRDNMGYSSHWSRRIAKDELMVGLVGAGYYTAITMGAFADLGHYKVNWKMAEQMSWGNNSGCEFLNNKCVNSGETDFPNMFCTAKSGDIPESLQCTSDRQSMGSCSSIGANPVKNDLPVGFRYFSEKKKVGSLPLEQMDYCPFIMAKPGYSCISGEESNNVPGSKIANNSRCVEGNGLTANSAAVGAVCVEVSCKFKKVIVRYSGNNEWHSCHEGENLTVNGSVLQGKIVCPKYADVCNTINKTLDESQGPSKDPDIVEEVQTSLPDGETTTALSDGTQPATEATGTPKPSENDGNQGVTSTVQQSGASTTTEAKPSETKEEDITSFLSGQNNNIIAGKGTDGSFKASAFASVMFVFLTLSMIMAP</sequence>
<evidence type="ECO:0000256" key="9">
    <source>
        <dbReference type="ARBA" id="ARBA00022889"/>
    </source>
</evidence>
<evidence type="ECO:0000256" key="10">
    <source>
        <dbReference type="ARBA" id="ARBA00023049"/>
    </source>
</evidence>
<evidence type="ECO:0000313" key="18">
    <source>
        <dbReference type="EMBL" id="ORC85351.1"/>
    </source>
</evidence>
<feature type="signal peptide" evidence="16">
    <location>
        <begin position="1"/>
        <end position="21"/>
    </location>
</feature>
<comment type="cofactor">
    <cofactor evidence="15 16">
        <name>Zn(2+)</name>
        <dbReference type="ChEBI" id="CHEBI:29105"/>
    </cofactor>
    <text evidence="15 16">Binds 1 zinc ion per subunit.</text>
</comment>
<dbReference type="GO" id="GO:0016020">
    <property type="term" value="C:membrane"/>
    <property type="evidence" value="ECO:0007669"/>
    <property type="project" value="UniProtKB-SubCell"/>
</dbReference>
<dbReference type="Gene3D" id="3.10.170.20">
    <property type="match status" value="1"/>
</dbReference>
<keyword evidence="4 16" id="KW-0645">Protease</keyword>
<feature type="chain" id="PRO_5023978742" description="Leishmanolysin-like peptidase" evidence="16">
    <location>
        <begin position="22"/>
        <end position="825"/>
    </location>
</feature>
<dbReference type="SUPFAM" id="SSF55486">
    <property type="entry name" value="Metalloproteases ('zincins'), catalytic domain"/>
    <property type="match status" value="2"/>
</dbReference>
<keyword evidence="13" id="KW-1015">Disulfide bond</keyword>
<dbReference type="GO" id="GO:0007155">
    <property type="term" value="P:cell adhesion"/>
    <property type="evidence" value="ECO:0007669"/>
    <property type="project" value="UniProtKB-KW"/>
</dbReference>
<evidence type="ECO:0000256" key="17">
    <source>
        <dbReference type="SAM" id="MobiDB-lite"/>
    </source>
</evidence>
<feature type="compositionally biased region" description="Polar residues" evidence="17">
    <location>
        <begin position="724"/>
        <end position="773"/>
    </location>
</feature>
<proteinExistence type="inferred from homology"/>
<dbReference type="GO" id="GO:0046872">
    <property type="term" value="F:metal ion binding"/>
    <property type="evidence" value="ECO:0007669"/>
    <property type="project" value="UniProtKB-KW"/>
</dbReference>
<dbReference type="Pfam" id="PF01457">
    <property type="entry name" value="Peptidase_M8"/>
    <property type="match status" value="2"/>
</dbReference>
<dbReference type="VEuPathDB" id="TriTrypDB:TM35_000362110"/>
<dbReference type="GeneID" id="39989176"/>
<dbReference type="RefSeq" id="XP_028879417.1">
    <property type="nucleotide sequence ID" value="XM_029029396.1"/>
</dbReference>
<keyword evidence="6 16" id="KW-0732">Signal</keyword>
<feature type="binding site" evidence="15">
    <location>
        <position position="469"/>
    </location>
    <ligand>
        <name>Zn(2+)</name>
        <dbReference type="ChEBI" id="CHEBI:29105"/>
        <note>catalytic</note>
    </ligand>
</feature>
<dbReference type="PANTHER" id="PTHR10942:SF0">
    <property type="entry name" value="LEISHMANOLYSIN-LIKE PEPTIDASE"/>
    <property type="match status" value="1"/>
</dbReference>
<gene>
    <name evidence="18" type="ORF">TM35_000362110</name>
</gene>
<evidence type="ECO:0000256" key="16">
    <source>
        <dbReference type="RuleBase" id="RU366077"/>
    </source>
</evidence>
<feature type="region of interest" description="Disordered" evidence="17">
    <location>
        <begin position="724"/>
        <end position="782"/>
    </location>
</feature>
<evidence type="ECO:0000256" key="12">
    <source>
        <dbReference type="ARBA" id="ARBA00023145"/>
    </source>
</evidence>
<evidence type="ECO:0000256" key="6">
    <source>
        <dbReference type="ARBA" id="ARBA00022729"/>
    </source>
</evidence>
<keyword evidence="7 16" id="KW-0378">Hydrolase</keyword>
<evidence type="ECO:0000256" key="5">
    <source>
        <dbReference type="ARBA" id="ARBA00022723"/>
    </source>
</evidence>
<feature type="region of interest" description="Disordered" evidence="17">
    <location>
        <begin position="313"/>
        <end position="354"/>
    </location>
</feature>
<comment type="similarity">
    <text evidence="3 16">Belongs to the peptidase M8 family.</text>
</comment>
<dbReference type="GO" id="GO:0004222">
    <property type="term" value="F:metalloendopeptidase activity"/>
    <property type="evidence" value="ECO:0007669"/>
    <property type="project" value="UniProtKB-UniRule"/>
</dbReference>
<evidence type="ECO:0000256" key="1">
    <source>
        <dbReference type="ARBA" id="ARBA00001249"/>
    </source>
</evidence>
<feature type="region of interest" description="Disordered" evidence="17">
    <location>
        <begin position="52"/>
        <end position="73"/>
    </location>
</feature>
<dbReference type="AlphaFoldDB" id="A0A1X0NL97"/>
<keyword evidence="8 15" id="KW-0862">Zinc</keyword>
<dbReference type="EMBL" id="NBCO01000036">
    <property type="protein sequence ID" value="ORC85351.1"/>
    <property type="molecule type" value="Genomic_DNA"/>
</dbReference>
<feature type="compositionally biased region" description="Polar residues" evidence="17">
    <location>
        <begin position="314"/>
        <end position="325"/>
    </location>
</feature>
<dbReference type="PANTHER" id="PTHR10942">
    <property type="entry name" value="LEISHMANOLYSIN-LIKE PEPTIDASE"/>
    <property type="match status" value="1"/>
</dbReference>
<dbReference type="InterPro" id="IPR001577">
    <property type="entry name" value="Peptidase_M8"/>
</dbReference>
<evidence type="ECO:0000256" key="4">
    <source>
        <dbReference type="ARBA" id="ARBA00022670"/>
    </source>
</evidence>
<reference evidence="18 19" key="1">
    <citation type="submission" date="2017-03" db="EMBL/GenBank/DDBJ databases">
        <title>An alternative strategy for trypanosome survival in the mammalian bloodstream revealed through genome and transcriptome analysis of the ubiquitous bovine parasite Trypanosoma (Megatrypanum) theileri.</title>
        <authorList>
            <person name="Kelly S."/>
            <person name="Ivens A."/>
            <person name="Mott A."/>
            <person name="O'Neill E."/>
            <person name="Emms D."/>
            <person name="Macleod O."/>
            <person name="Voorheis P."/>
            <person name="Matthews J."/>
            <person name="Matthews K."/>
            <person name="Carrington M."/>
        </authorList>
    </citation>
    <scope>NUCLEOTIDE SEQUENCE [LARGE SCALE GENOMIC DNA]</scope>
    <source>
        <strain evidence="18">Edinburgh</strain>
    </source>
</reference>
<name>A0A1X0NL97_9TRYP</name>
<evidence type="ECO:0000256" key="2">
    <source>
        <dbReference type="ARBA" id="ARBA00004370"/>
    </source>
</evidence>
<dbReference type="PRINTS" id="PR00782">
    <property type="entry name" value="LSHMANOLYSIN"/>
</dbReference>
<protein>
    <recommendedName>
        <fullName evidence="16">Leishmanolysin-like peptidase</fullName>
        <ecNumber evidence="16">3.4.24.-</ecNumber>
    </recommendedName>
</protein>
<evidence type="ECO:0000256" key="15">
    <source>
        <dbReference type="PIRSR" id="PIRSR601577-2"/>
    </source>
</evidence>
<comment type="caution">
    <text evidence="18">The sequence shown here is derived from an EMBL/GenBank/DDBJ whole genome shotgun (WGS) entry which is preliminary data.</text>
</comment>
<keyword evidence="12" id="KW-0865">Zymogen</keyword>
<evidence type="ECO:0000256" key="11">
    <source>
        <dbReference type="ARBA" id="ARBA00023136"/>
    </source>
</evidence>
<dbReference type="GO" id="GO:0006508">
    <property type="term" value="P:proteolysis"/>
    <property type="evidence" value="ECO:0007669"/>
    <property type="project" value="UniProtKB-KW"/>
</dbReference>
<keyword evidence="14" id="KW-0325">Glycoprotein</keyword>
<dbReference type="EC" id="3.4.24.-" evidence="16"/>
<evidence type="ECO:0000313" key="19">
    <source>
        <dbReference type="Proteomes" id="UP000192257"/>
    </source>
</evidence>
<evidence type="ECO:0000256" key="7">
    <source>
        <dbReference type="ARBA" id="ARBA00022801"/>
    </source>
</evidence>
<keyword evidence="11" id="KW-0472">Membrane</keyword>
<accession>A0A1X0NL97</accession>
<evidence type="ECO:0000256" key="13">
    <source>
        <dbReference type="ARBA" id="ARBA00023157"/>
    </source>
</evidence>
<keyword evidence="5 15" id="KW-0479">Metal-binding</keyword>
<dbReference type="OrthoDB" id="527990at2759"/>
<organism evidence="18 19">
    <name type="scientific">Trypanosoma theileri</name>
    <dbReference type="NCBI Taxonomy" id="67003"/>
    <lineage>
        <taxon>Eukaryota</taxon>
        <taxon>Discoba</taxon>
        <taxon>Euglenozoa</taxon>
        <taxon>Kinetoplastea</taxon>
        <taxon>Metakinetoplastina</taxon>
        <taxon>Trypanosomatida</taxon>
        <taxon>Trypanosomatidae</taxon>
        <taxon>Trypanosoma</taxon>
    </lineage>
</organism>
<dbReference type="Proteomes" id="UP000192257">
    <property type="component" value="Unassembled WGS sequence"/>
</dbReference>
<dbReference type="GO" id="GO:0005737">
    <property type="term" value="C:cytoplasm"/>
    <property type="evidence" value="ECO:0007669"/>
    <property type="project" value="TreeGrafter"/>
</dbReference>
<dbReference type="Gene3D" id="2.30.34.10">
    <property type="entry name" value="Leishmanolysin domain 4"/>
    <property type="match status" value="1"/>
</dbReference>
<evidence type="ECO:0000256" key="8">
    <source>
        <dbReference type="ARBA" id="ARBA00022833"/>
    </source>
</evidence>
<keyword evidence="10 15" id="KW-0482">Metalloprotease</keyword>